<organism evidence="4 5">
    <name type="scientific">Nibrella viscosa</name>
    <dbReference type="NCBI Taxonomy" id="1084524"/>
    <lineage>
        <taxon>Bacteria</taxon>
        <taxon>Pseudomonadati</taxon>
        <taxon>Bacteroidota</taxon>
        <taxon>Cytophagia</taxon>
        <taxon>Cytophagales</taxon>
        <taxon>Spirosomataceae</taxon>
        <taxon>Nibrella</taxon>
    </lineage>
</organism>
<dbReference type="Proteomes" id="UP001500936">
    <property type="component" value="Unassembled WGS sequence"/>
</dbReference>
<dbReference type="InterPro" id="IPR026444">
    <property type="entry name" value="Secre_tail"/>
</dbReference>
<dbReference type="PROSITE" id="PS50215">
    <property type="entry name" value="ADAM_MEPRO"/>
    <property type="match status" value="1"/>
</dbReference>
<reference evidence="5" key="1">
    <citation type="journal article" date="2019" name="Int. J. Syst. Evol. Microbiol.">
        <title>The Global Catalogue of Microorganisms (GCM) 10K type strain sequencing project: providing services to taxonomists for standard genome sequencing and annotation.</title>
        <authorList>
            <consortium name="The Broad Institute Genomics Platform"/>
            <consortium name="The Broad Institute Genome Sequencing Center for Infectious Disease"/>
            <person name="Wu L."/>
            <person name="Ma J."/>
        </authorList>
    </citation>
    <scope>NUCLEOTIDE SEQUENCE [LARGE SCALE GENOMIC DNA]</scope>
    <source>
        <strain evidence="5">JCM 17925</strain>
    </source>
</reference>
<dbReference type="CDD" id="cd00063">
    <property type="entry name" value="FN3"/>
    <property type="match status" value="3"/>
</dbReference>
<feature type="domain" description="Fibronectin type-III" evidence="3">
    <location>
        <begin position="623"/>
        <end position="709"/>
    </location>
</feature>
<dbReference type="Pfam" id="PF18962">
    <property type="entry name" value="Por_Secre_tail"/>
    <property type="match status" value="1"/>
</dbReference>
<dbReference type="PANTHER" id="PTHR11905:SF159">
    <property type="entry name" value="ADAM METALLOPROTEASE"/>
    <property type="match status" value="1"/>
</dbReference>
<dbReference type="SMART" id="SM00060">
    <property type="entry name" value="FN3"/>
    <property type="match status" value="3"/>
</dbReference>
<dbReference type="EMBL" id="BAABHB010000001">
    <property type="protein sequence ID" value="GAA4397319.1"/>
    <property type="molecule type" value="Genomic_DNA"/>
</dbReference>
<evidence type="ECO:0000259" key="3">
    <source>
        <dbReference type="PROSITE" id="PS50853"/>
    </source>
</evidence>
<dbReference type="PANTHER" id="PTHR11905">
    <property type="entry name" value="ADAM A DISINTEGRIN AND METALLOPROTEASE DOMAIN"/>
    <property type="match status" value="1"/>
</dbReference>
<dbReference type="RefSeq" id="WP_345263925.1">
    <property type="nucleotide sequence ID" value="NZ_BAABHB010000001.1"/>
</dbReference>
<dbReference type="InterPro" id="IPR003961">
    <property type="entry name" value="FN3_dom"/>
</dbReference>
<evidence type="ECO:0000313" key="5">
    <source>
        <dbReference type="Proteomes" id="UP001500936"/>
    </source>
</evidence>
<feature type="domain" description="Fibronectin type-III" evidence="3">
    <location>
        <begin position="533"/>
        <end position="617"/>
    </location>
</feature>
<feature type="signal peptide" evidence="1">
    <location>
        <begin position="1"/>
        <end position="29"/>
    </location>
</feature>
<dbReference type="Gene3D" id="3.40.390.10">
    <property type="entry name" value="Collagenase (Catalytic Domain)"/>
    <property type="match status" value="1"/>
</dbReference>
<evidence type="ECO:0008006" key="6">
    <source>
        <dbReference type="Google" id="ProtNLM"/>
    </source>
</evidence>
<evidence type="ECO:0000313" key="4">
    <source>
        <dbReference type="EMBL" id="GAA4397319.1"/>
    </source>
</evidence>
<feature type="chain" id="PRO_5047402469" description="Por secretion system C-terminal sorting domain-containing protein" evidence="1">
    <location>
        <begin position="30"/>
        <end position="797"/>
    </location>
</feature>
<dbReference type="InterPro" id="IPR001590">
    <property type="entry name" value="Peptidase_M12B"/>
</dbReference>
<proteinExistence type="predicted"/>
<feature type="domain" description="Peptidase M12B" evidence="2">
    <location>
        <begin position="220"/>
        <end position="411"/>
    </location>
</feature>
<feature type="domain" description="Fibronectin type-III" evidence="3">
    <location>
        <begin position="445"/>
        <end position="528"/>
    </location>
</feature>
<dbReference type="SUPFAM" id="SSF49265">
    <property type="entry name" value="Fibronectin type III"/>
    <property type="match status" value="2"/>
</dbReference>
<protein>
    <recommendedName>
        <fullName evidence="6">Por secretion system C-terminal sorting domain-containing protein</fullName>
    </recommendedName>
</protein>
<dbReference type="Gene3D" id="2.60.40.10">
    <property type="entry name" value="Immunoglobulins"/>
    <property type="match status" value="3"/>
</dbReference>
<keyword evidence="5" id="KW-1185">Reference proteome</keyword>
<dbReference type="NCBIfam" id="TIGR04183">
    <property type="entry name" value="Por_Secre_tail"/>
    <property type="match status" value="1"/>
</dbReference>
<name>A0ABP8JXS1_9BACT</name>
<keyword evidence="1" id="KW-0732">Signal</keyword>
<dbReference type="SUPFAM" id="SSF55486">
    <property type="entry name" value="Metalloproteases ('zincins'), catalytic domain"/>
    <property type="match status" value="1"/>
</dbReference>
<accession>A0ABP8JXS1</accession>
<dbReference type="Pfam" id="PF13688">
    <property type="entry name" value="Reprolysin_5"/>
    <property type="match status" value="1"/>
</dbReference>
<gene>
    <name evidence="4" type="ORF">GCM10023187_06610</name>
</gene>
<dbReference type="PROSITE" id="PS50853">
    <property type="entry name" value="FN3"/>
    <property type="match status" value="3"/>
</dbReference>
<comment type="caution">
    <text evidence="4">The sequence shown here is derived from an EMBL/GenBank/DDBJ whole genome shotgun (WGS) entry which is preliminary data.</text>
</comment>
<evidence type="ECO:0000259" key="2">
    <source>
        <dbReference type="PROSITE" id="PS50215"/>
    </source>
</evidence>
<dbReference type="InterPro" id="IPR036116">
    <property type="entry name" value="FN3_sf"/>
</dbReference>
<sequence>MKKFYNRKSLCAYLLVFALGMGASLPSFAQKGVARWLNDIRSNRFFPQEDLFTGSNPHRSNPQVLKNGTTLQLNRGAINRLLNSPHPALTLTIPVAGQPPMQLELARVDIATSDFAVGTRGNTPRENVNVDAGVHYRGIIKGNQNSLAAISVFRNEVSGFVADESGNWVIGRMDNGSEDHILYQEKDLIVPHSFTCFAEDKSPVSEKGGRVGATSGIACKTVTVYFEADFKLYQDKGSNVTNVTDYVTGLFNQVATLYQNENIDIQISQLYIWTSTDPYATTTTTSDALNAFRGRIGSNFNGNLAHLLTTRNLGGGIAYLDVLCNKSYAHGVSMIYNSYSAYPTYSWTVEVVTHELGHNVGSNHTQWCGWVKPDGTTGALDNCYTTEGGCAAGPAPTNGGTIMSYCHLTSYGINFLNGFGAVPGAKIRDRVQNASCIISGGNTAAPTGLATANITQNSAGVSWNAVPGAVNYAVEYKLSSASTWTSAGTTTSTSTTLNGLSPGLTYNWRVKSDCSGFSTAATFTTEGTAACAAPISLATNNLTSSSATLSWGAVSGATDYTVQYKVSTASSWLVLPPVTNTSLALSGLSASTTYTWQVKANCSGYSAQSTFTTTAPPQANCAAPTGLVATPAGAGVMNLSWSAVAEAQNYTVQYKMSNEKNWTTTNPVSTNTLVLSGLSTRKTYTWQVKANCSGYSSPSTFTPSAVPAGSLMLSGSDGFMVYPNPAQGVVQIRLTNAEEAGGNAVYRILDLMGNVKQVLSIANFEEKANVSALPTGVYIIQMVGKSGRITSQTFVKE</sequence>
<dbReference type="InterPro" id="IPR013783">
    <property type="entry name" value="Ig-like_fold"/>
</dbReference>
<dbReference type="Pfam" id="PF00041">
    <property type="entry name" value="fn3"/>
    <property type="match status" value="3"/>
</dbReference>
<evidence type="ECO:0000256" key="1">
    <source>
        <dbReference type="SAM" id="SignalP"/>
    </source>
</evidence>
<dbReference type="InterPro" id="IPR024079">
    <property type="entry name" value="MetalloPept_cat_dom_sf"/>
</dbReference>